<keyword evidence="3" id="KW-1133">Transmembrane helix</keyword>
<keyword evidence="6" id="KW-1185">Reference proteome</keyword>
<evidence type="ECO:0000256" key="2">
    <source>
        <dbReference type="SAM" id="MobiDB-lite"/>
    </source>
</evidence>
<dbReference type="SUPFAM" id="SSF55874">
    <property type="entry name" value="ATPase domain of HSP90 chaperone/DNA topoisomerase II/histidine kinase"/>
    <property type="match status" value="1"/>
</dbReference>
<keyword evidence="3" id="KW-0472">Membrane</keyword>
<dbReference type="InterPro" id="IPR036457">
    <property type="entry name" value="PPM-type-like_dom_sf"/>
</dbReference>
<dbReference type="InterPro" id="IPR001932">
    <property type="entry name" value="PPM-type_phosphatase-like_dom"/>
</dbReference>
<sequence>MIEAPWMHRPRPHLGSPVDAVLHGAPTTLAELRALRMQLRTVLADGGRPPGARDDDLDRLLLVFEELVSNALRHGRGPVRVAVSDAGSGWLVEVSDAAGNSPPVLALDRDAALGGLGLHLIAKLSGAHGWTAEDDGRKVVWARVDVTEEAARSRNSIGAAAGPTSPPAQPTAVGASGRTAAGTAARARPTGSRRESAGPDRAVAAGKGRLRGLRTAPGRVSVIVTAVVLVITVVLAWLASAVNANNKQRLLAQQVDQAATLLATQVAVIQTQMLDAGQVADATNGSPEPFTRFAAATAIWPGMSFSLWRVNGDQVEQVALHGPDPQAPEEDRDTFLAGLEPTGQLAVAGIVQRPEPRLAYALMPAEQTGDLVVYAEVPLDRQVSVEAGDAFGGLDMAVFLGRGTDADQLVQATAPLPIRGDTVTTRVPFGDTTFTVVAASRIGLTGPLSATLPWIVLGVGGVLAVAGGMTAGSLARRRTTAERLAADNEQLYRQQRGIAGTLQHALLPEVASVDGIEVAARYVAGVDELEVGGDWYDVIPGPSGRSVFVVGDVSGQGLAAATTMAALRFAVRAYVAQGDDVATVLTKLRGLLDVSVDHQFATVLLGELDPVAGLVRVVSAGHFGPLLMTGGRAEFLDCAVAPPVGVATPAPPAVAEARVSGPTTLLAFTDGAVERRGEVIDAGLERLRSTAAAANAQPLPTVLDHLMQMPDVDGGRDDTVILGLRWTS</sequence>
<evidence type="ECO:0000313" key="6">
    <source>
        <dbReference type="Proteomes" id="UP000198403"/>
    </source>
</evidence>
<evidence type="ECO:0000259" key="4">
    <source>
        <dbReference type="SMART" id="SM00331"/>
    </source>
</evidence>
<dbReference type="PANTHER" id="PTHR43156">
    <property type="entry name" value="STAGE II SPORULATION PROTEIN E-RELATED"/>
    <property type="match status" value="1"/>
</dbReference>
<name>A0A238URM5_9ACTN</name>
<keyword evidence="1" id="KW-0378">Hydrolase</keyword>
<gene>
    <name evidence="5" type="ORF">SAMN06272737_101214</name>
</gene>
<dbReference type="InterPro" id="IPR003594">
    <property type="entry name" value="HATPase_dom"/>
</dbReference>
<feature type="transmembrane region" description="Helical" evidence="3">
    <location>
        <begin position="220"/>
        <end position="239"/>
    </location>
</feature>
<protein>
    <submittedName>
        <fullName evidence="5">Serine phosphatase RsbU, regulator of sigma subunit</fullName>
    </submittedName>
</protein>
<dbReference type="GO" id="GO:0016791">
    <property type="term" value="F:phosphatase activity"/>
    <property type="evidence" value="ECO:0007669"/>
    <property type="project" value="TreeGrafter"/>
</dbReference>
<dbReference type="InterPro" id="IPR036890">
    <property type="entry name" value="HATPase_C_sf"/>
</dbReference>
<dbReference type="SMART" id="SM00331">
    <property type="entry name" value="PP2C_SIG"/>
    <property type="match status" value="1"/>
</dbReference>
<dbReference type="Pfam" id="PF13581">
    <property type="entry name" value="HATPase_c_2"/>
    <property type="match status" value="1"/>
</dbReference>
<dbReference type="EMBL" id="FZNO01000001">
    <property type="protein sequence ID" value="SNR24093.1"/>
    <property type="molecule type" value="Genomic_DNA"/>
</dbReference>
<keyword evidence="3" id="KW-0812">Transmembrane</keyword>
<dbReference type="AlphaFoldDB" id="A0A238URM5"/>
<dbReference type="Gene3D" id="3.30.565.10">
    <property type="entry name" value="Histidine kinase-like ATPase, C-terminal domain"/>
    <property type="match status" value="1"/>
</dbReference>
<dbReference type="PANTHER" id="PTHR43156:SF2">
    <property type="entry name" value="STAGE II SPORULATION PROTEIN E"/>
    <property type="match status" value="1"/>
</dbReference>
<dbReference type="Pfam" id="PF07228">
    <property type="entry name" value="SpoIIE"/>
    <property type="match status" value="1"/>
</dbReference>
<dbReference type="CDD" id="cd16936">
    <property type="entry name" value="HATPase_RsbW-like"/>
    <property type="match status" value="1"/>
</dbReference>
<dbReference type="InterPro" id="IPR052016">
    <property type="entry name" value="Bact_Sigma-Reg"/>
</dbReference>
<proteinExistence type="predicted"/>
<evidence type="ECO:0000256" key="3">
    <source>
        <dbReference type="SAM" id="Phobius"/>
    </source>
</evidence>
<feature type="domain" description="PPM-type phosphatase" evidence="4">
    <location>
        <begin position="513"/>
        <end position="725"/>
    </location>
</feature>
<feature type="transmembrane region" description="Helical" evidence="3">
    <location>
        <begin position="454"/>
        <end position="475"/>
    </location>
</feature>
<evidence type="ECO:0000256" key="1">
    <source>
        <dbReference type="ARBA" id="ARBA00022801"/>
    </source>
</evidence>
<feature type="region of interest" description="Disordered" evidence="2">
    <location>
        <begin position="152"/>
        <end position="203"/>
    </location>
</feature>
<dbReference type="Gene3D" id="3.60.40.10">
    <property type="entry name" value="PPM-type phosphatase domain"/>
    <property type="match status" value="1"/>
</dbReference>
<evidence type="ECO:0000313" key="5">
    <source>
        <dbReference type="EMBL" id="SNR24093.1"/>
    </source>
</evidence>
<accession>A0A238URM5</accession>
<reference evidence="5 6" key="1">
    <citation type="submission" date="2017-06" db="EMBL/GenBank/DDBJ databases">
        <authorList>
            <person name="Kim H.J."/>
            <person name="Triplett B.A."/>
        </authorList>
    </citation>
    <scope>NUCLEOTIDE SEQUENCE [LARGE SCALE GENOMIC DNA]</scope>
    <source>
        <strain evidence="5 6">DSM 44272</strain>
    </source>
</reference>
<feature type="compositionally biased region" description="Low complexity" evidence="2">
    <location>
        <begin position="171"/>
        <end position="190"/>
    </location>
</feature>
<organism evidence="5 6">
    <name type="scientific">Blastococcus mobilis</name>
    <dbReference type="NCBI Taxonomy" id="1938746"/>
    <lineage>
        <taxon>Bacteria</taxon>
        <taxon>Bacillati</taxon>
        <taxon>Actinomycetota</taxon>
        <taxon>Actinomycetes</taxon>
        <taxon>Geodermatophilales</taxon>
        <taxon>Geodermatophilaceae</taxon>
        <taxon>Blastococcus</taxon>
    </lineage>
</organism>
<dbReference type="Proteomes" id="UP000198403">
    <property type="component" value="Unassembled WGS sequence"/>
</dbReference>